<dbReference type="SUPFAM" id="SSF74650">
    <property type="entry name" value="Galactose mutarotase-like"/>
    <property type="match status" value="1"/>
</dbReference>
<accession>A0ABT0WK23</accession>
<comment type="caution">
    <text evidence="1">The sequence shown here is derived from an EMBL/GenBank/DDBJ whole genome shotgun (WGS) entry which is preliminary data.</text>
</comment>
<dbReference type="Gene3D" id="2.70.98.30">
    <property type="entry name" value="Golgi alpha-mannosidase II, domain 4"/>
    <property type="match status" value="1"/>
</dbReference>
<name>A0ABT0WK23_9BACI</name>
<evidence type="ECO:0000313" key="1">
    <source>
        <dbReference type="EMBL" id="MCM2535884.1"/>
    </source>
</evidence>
<reference evidence="1 2" key="1">
    <citation type="submission" date="2022-06" db="EMBL/GenBank/DDBJ databases">
        <authorList>
            <person name="Jeon C.O."/>
        </authorList>
    </citation>
    <scope>NUCLEOTIDE SEQUENCE [LARGE SCALE GENOMIC DNA]</scope>
    <source>
        <strain evidence="1 2">KCTC 13943</strain>
    </source>
</reference>
<organism evidence="1 2">
    <name type="scientific">Neobacillus pocheonensis</name>
    <dbReference type="NCBI Taxonomy" id="363869"/>
    <lineage>
        <taxon>Bacteria</taxon>
        <taxon>Bacillati</taxon>
        <taxon>Bacillota</taxon>
        <taxon>Bacilli</taxon>
        <taxon>Bacillales</taxon>
        <taxon>Bacillaceae</taxon>
        <taxon>Neobacillus</taxon>
    </lineage>
</organism>
<dbReference type="Proteomes" id="UP001523262">
    <property type="component" value="Unassembled WGS sequence"/>
</dbReference>
<keyword evidence="2" id="KW-1185">Reference proteome</keyword>
<evidence type="ECO:0000313" key="2">
    <source>
        <dbReference type="Proteomes" id="UP001523262"/>
    </source>
</evidence>
<sequence>MSNTFADVFQNGTLGNEFMEVNINKNGSLTIKERNTGAIFEELNVYEESGNAGDEYDFSPPRKDVIITTKGSIPEISVVHNGNLCDG</sequence>
<dbReference type="EMBL" id="JAMQCR010000003">
    <property type="protein sequence ID" value="MCM2535884.1"/>
    <property type="molecule type" value="Genomic_DNA"/>
</dbReference>
<protein>
    <submittedName>
        <fullName evidence="1">Uncharacterized protein</fullName>
    </submittedName>
</protein>
<proteinExistence type="predicted"/>
<dbReference type="InterPro" id="IPR011013">
    <property type="entry name" value="Gal_mutarotase_sf_dom"/>
</dbReference>
<gene>
    <name evidence="1" type="ORF">NDK43_30850</name>
</gene>